<comment type="caution">
    <text evidence="1">The sequence shown here is derived from an EMBL/GenBank/DDBJ whole genome shotgun (WGS) entry which is preliminary data.</text>
</comment>
<sequence>MENKLIIQKKGENLLSSPLGNRIKSLRQKHNLSQTVLAEQLGISHAYVGFLEKGMRSGSDKTLQKLGEYFRVPYEELLELRDEKMEFEKEMKPPSGRNRESNTYPPHIEEFVSLLMKLEESTCKSVIEEFKKDLQEKLYQMLTPYDARELKQMVLDVKRYWLALVDSTNTSPRMEEKEGYISMNERELYFHLHLDESVLVISLLYQDQGHINLFENWIGESTIRYVSQKPLQHLSESQKVSTFLWFSPTSSTVDRFHYVRDNINNINNVQCNDHQLNWFIQQHLLDMQNEASAG</sequence>
<organism evidence="1 2">
    <name type="scientific">Pontibacillus yanchengensis</name>
    <dbReference type="NCBI Taxonomy" id="462910"/>
    <lineage>
        <taxon>Bacteria</taxon>
        <taxon>Bacillati</taxon>
        <taxon>Bacillota</taxon>
        <taxon>Bacilli</taxon>
        <taxon>Bacillales</taxon>
        <taxon>Bacillaceae</taxon>
        <taxon>Pontibacillus</taxon>
    </lineage>
</organism>
<dbReference type="Proteomes" id="UP000466692">
    <property type="component" value="Unassembled WGS sequence"/>
</dbReference>
<name>A0ACC7VFR2_9BACI</name>
<proteinExistence type="predicted"/>
<evidence type="ECO:0000313" key="2">
    <source>
        <dbReference type="Proteomes" id="UP000466692"/>
    </source>
</evidence>
<keyword evidence="2" id="KW-1185">Reference proteome</keyword>
<gene>
    <name evidence="1" type="ORF">GLW08_10425</name>
</gene>
<evidence type="ECO:0000313" key="1">
    <source>
        <dbReference type="EMBL" id="MYL53751.1"/>
    </source>
</evidence>
<reference evidence="1" key="1">
    <citation type="submission" date="2019-11" db="EMBL/GenBank/DDBJ databases">
        <title>Genome sequences of 17 halophilic strains isolated from different environments.</title>
        <authorList>
            <person name="Furrow R.E."/>
        </authorList>
    </citation>
    <scope>NUCLEOTIDE SEQUENCE</scope>
    <source>
        <strain evidence="1">22510_22_Filter</strain>
    </source>
</reference>
<accession>A0ACC7VFR2</accession>
<dbReference type="EMBL" id="WMEU01000003">
    <property type="protein sequence ID" value="MYL53751.1"/>
    <property type="molecule type" value="Genomic_DNA"/>
</dbReference>
<protein>
    <submittedName>
        <fullName evidence="1">Helix-turn-helix domain-containing protein</fullName>
    </submittedName>
</protein>